<proteinExistence type="predicted"/>
<dbReference type="EC" id="2.-.-.-" evidence="4"/>
<dbReference type="EMBL" id="LYOS01000004">
    <property type="protein sequence ID" value="OFV67455.1"/>
    <property type="molecule type" value="Genomic_DNA"/>
</dbReference>
<name>A0A1F2P8U0_9EURY</name>
<evidence type="ECO:0000313" key="5">
    <source>
        <dbReference type="Proteomes" id="UP000186940"/>
    </source>
</evidence>
<dbReference type="AlphaFoldDB" id="A0A1F2P8U0"/>
<reference evidence="4" key="1">
    <citation type="submission" date="2016-05" db="EMBL/GenBank/DDBJ databases">
        <title>Microbial consortia oxidize butane by reversing methanogenesis.</title>
        <authorList>
            <person name="Laso-Perez R."/>
            <person name="Richter M."/>
            <person name="Wegener G."/>
            <person name="Musat F."/>
        </authorList>
    </citation>
    <scope>NUCLEOTIDE SEQUENCE [LARGE SCALE GENOMIC DNA]</scope>
    <source>
        <strain evidence="4">BOX2</strain>
    </source>
</reference>
<keyword evidence="1" id="KW-0328">Glycosyltransferase</keyword>
<dbReference type="PANTHER" id="PTHR43630:SF1">
    <property type="entry name" value="POLY-BETA-1,6-N-ACETYL-D-GLUCOSAMINE SYNTHASE"/>
    <property type="match status" value="1"/>
</dbReference>
<feature type="domain" description="Glycosyltransferase 2-like" evidence="3">
    <location>
        <begin position="10"/>
        <end position="133"/>
    </location>
</feature>
<dbReference type="InterPro" id="IPR001173">
    <property type="entry name" value="Glyco_trans_2-like"/>
</dbReference>
<organism evidence="4 5">
    <name type="scientific">Candidatus Syntropharchaeum caldarium</name>
    <dbReference type="NCBI Taxonomy" id="1838285"/>
    <lineage>
        <taxon>Archaea</taxon>
        <taxon>Methanobacteriati</taxon>
        <taxon>Methanobacteriota</taxon>
        <taxon>Stenosarchaea group</taxon>
        <taxon>Methanomicrobia</taxon>
        <taxon>Methanosarcinales</taxon>
        <taxon>ANME-2 cluster</taxon>
        <taxon>Candidatus Syntropharchaeum</taxon>
    </lineage>
</organism>
<keyword evidence="5" id="KW-1185">Reference proteome</keyword>
<evidence type="ECO:0000313" key="4">
    <source>
        <dbReference type="EMBL" id="OFV67455.1"/>
    </source>
</evidence>
<dbReference type="STRING" id="1838285.SCAL_001373"/>
<dbReference type="GO" id="GO:0016757">
    <property type="term" value="F:glycosyltransferase activity"/>
    <property type="evidence" value="ECO:0007669"/>
    <property type="project" value="UniProtKB-KW"/>
</dbReference>
<comment type="caution">
    <text evidence="4">The sequence shown here is derived from an EMBL/GenBank/DDBJ whole genome shotgun (WGS) entry which is preliminary data.</text>
</comment>
<dbReference type="Gene3D" id="3.90.550.10">
    <property type="entry name" value="Spore Coat Polysaccharide Biosynthesis Protein SpsA, Chain A"/>
    <property type="match status" value="1"/>
</dbReference>
<dbReference type="InterPro" id="IPR029044">
    <property type="entry name" value="Nucleotide-diphossugar_trans"/>
</dbReference>
<evidence type="ECO:0000256" key="2">
    <source>
        <dbReference type="ARBA" id="ARBA00022679"/>
    </source>
</evidence>
<dbReference type="PANTHER" id="PTHR43630">
    <property type="entry name" value="POLY-BETA-1,6-N-ACETYL-D-GLUCOSAMINE SYNTHASE"/>
    <property type="match status" value="1"/>
</dbReference>
<keyword evidence="2 4" id="KW-0808">Transferase</keyword>
<dbReference type="Pfam" id="PF00535">
    <property type="entry name" value="Glycos_transf_2"/>
    <property type="match status" value="1"/>
</dbReference>
<accession>A0A1F2P8U0</accession>
<evidence type="ECO:0000259" key="3">
    <source>
        <dbReference type="Pfam" id="PF00535"/>
    </source>
</evidence>
<dbReference type="CDD" id="cd00761">
    <property type="entry name" value="Glyco_tranf_GTA_type"/>
    <property type="match status" value="1"/>
</dbReference>
<evidence type="ECO:0000256" key="1">
    <source>
        <dbReference type="ARBA" id="ARBA00022676"/>
    </source>
</evidence>
<gene>
    <name evidence="4" type="ORF">SCAL_001373</name>
</gene>
<protein>
    <submittedName>
        <fullName evidence="4">Glycosyl transferase family 2</fullName>
        <ecNumber evidence="4">2.-.-.-</ecNumber>
    </submittedName>
</protein>
<dbReference type="Proteomes" id="UP000186940">
    <property type="component" value="Unassembled WGS sequence"/>
</dbReference>
<sequence length="306" mass="35336">MTDSQKNYLIVTPVKNEGVNLPDLIRSIASQTLKPVLWVIVDDGSTDNTPDIIREAKKNYDWIESIQMNSDKRDLGLHLAKVVRTGFDFAIEHCNKNGIDYEYLANVDGDLTLDRTFFENLIKEFERDPELGVASGGIKLPVGDQMVHIEGLPEDEPSGGDMLIKRECFEKCGGIPVSYSWDSVLKAKAQLRGWKTRRFEENIATEIRGVSSAEGYWKGYMHKGTGAHYLNLHPFHVFVKTVIYLLHRRGKEPWYVGIAYLAGYLGSVMKRKEQVDDEEVRKYFWNKFWNKWKNINKLRLFKLRDQ</sequence>
<dbReference type="SUPFAM" id="SSF53448">
    <property type="entry name" value="Nucleotide-diphospho-sugar transferases"/>
    <property type="match status" value="1"/>
</dbReference>